<evidence type="ECO:0000313" key="4">
    <source>
        <dbReference type="Proteomes" id="UP000422232"/>
    </source>
</evidence>
<proteinExistence type="predicted"/>
<feature type="compositionally biased region" description="Basic residues" evidence="2">
    <location>
        <begin position="12"/>
        <end position="27"/>
    </location>
</feature>
<keyword evidence="1" id="KW-0175">Coiled coil</keyword>
<feature type="compositionally biased region" description="Basic and acidic residues" evidence="2">
    <location>
        <begin position="147"/>
        <end position="156"/>
    </location>
</feature>
<dbReference type="EMBL" id="CP038912">
    <property type="protein sequence ID" value="QGO07825.1"/>
    <property type="molecule type" value="Genomic_DNA"/>
</dbReference>
<accession>A0A9Q6PU00</accession>
<gene>
    <name evidence="3" type="ORF">Psal009_03784</name>
</gene>
<evidence type="ECO:0000313" key="3">
    <source>
        <dbReference type="EMBL" id="QGO07825.1"/>
    </source>
</evidence>
<dbReference type="RefSeq" id="WP_155047332.1">
    <property type="nucleotide sequence ID" value="NZ_CP038897.1"/>
</dbReference>
<feature type="region of interest" description="Disordered" evidence="2">
    <location>
        <begin position="266"/>
        <end position="289"/>
    </location>
</feature>
<reference evidence="3 4" key="1">
    <citation type="submission" date="2019-04" db="EMBL/GenBank/DDBJ databases">
        <title>Complete genome sequencing of Piscirickettsia salmonis strain Psal-009.</title>
        <authorList>
            <person name="Schober I."/>
            <person name="Bunk B."/>
            <person name="Sproer C."/>
            <person name="Carril G.P."/>
            <person name="Riedel T."/>
            <person name="Flores-Herrera P.A."/>
            <person name="Nourdin-Galindo G."/>
            <person name="Marshall S.H."/>
            <person name="Overmann J."/>
        </authorList>
    </citation>
    <scope>NUCLEOTIDE SEQUENCE [LARGE SCALE GENOMIC DNA]</scope>
    <source>
        <strain evidence="3 4">Psal-009</strain>
        <plasmid evidence="3 4">unnamed4</plasmid>
    </source>
</reference>
<feature type="coiled-coil region" evidence="1">
    <location>
        <begin position="385"/>
        <end position="417"/>
    </location>
</feature>
<feature type="compositionally biased region" description="Low complexity" evidence="2">
    <location>
        <begin position="131"/>
        <end position="144"/>
    </location>
</feature>
<keyword evidence="3" id="KW-0614">Plasmid</keyword>
<protein>
    <recommendedName>
        <fullName evidence="5">Helix-turn-helix domain-containing protein</fullName>
    </recommendedName>
</protein>
<geneLocation type="plasmid" evidence="3 4">
    <name>unnamed4</name>
</geneLocation>
<sequence>MATAEELLKKAENRKKKDKKKFQPTKRRAWDYVNDEESSSEEQYGNEYRNNQEHISEQYGNEYRNNQEHISEQYGNEYRNNQEHISEQYGNEYRNNQEHISEQYGNEYRNNQEHISEQYGNEYGNEYRGANKNTNRNNNSSKASKISKRDNNDIKSFSHEDIDTNILKNLRKTIGHQRTIMILITSHIKSMKNDNNLINIPISILATKINTDKETVRTSIKRLQKKAILLKAQGERGRHGSTQVIVPNFVKKECLKLYNCHPQPIDETNQNGNEYSNEYSNKNRNEKSLYSSSSNINTITINKDSGLPENWLNINFTPLEEIGFTSTQLKQLHSRSLNTPEIIQDSIYHFAFALKFKKTVQKYSEPLNVLMGVLRKGEAWTEQNYRSAQEIAQEEFIERKKAEKERLNKLKEEAYKLAFDEWSKSLTLEAIDKIAPRKKINGDITPQQVKLNNHFKENVWEKIKEEYLLS</sequence>
<feature type="compositionally biased region" description="Basic and acidic residues" evidence="2">
    <location>
        <begin position="1"/>
        <end position="11"/>
    </location>
</feature>
<dbReference type="Proteomes" id="UP000422232">
    <property type="component" value="Plasmid unnamed4"/>
</dbReference>
<evidence type="ECO:0000256" key="2">
    <source>
        <dbReference type="SAM" id="MobiDB-lite"/>
    </source>
</evidence>
<evidence type="ECO:0008006" key="5">
    <source>
        <dbReference type="Google" id="ProtNLM"/>
    </source>
</evidence>
<evidence type="ECO:0000256" key="1">
    <source>
        <dbReference type="SAM" id="Coils"/>
    </source>
</evidence>
<organism evidence="3 4">
    <name type="scientific">Piscirickettsia salmonis</name>
    <dbReference type="NCBI Taxonomy" id="1238"/>
    <lineage>
        <taxon>Bacteria</taxon>
        <taxon>Pseudomonadati</taxon>
        <taxon>Pseudomonadota</taxon>
        <taxon>Gammaproteobacteria</taxon>
        <taxon>Thiotrichales</taxon>
        <taxon>Piscirickettsiaceae</taxon>
        <taxon>Piscirickettsia</taxon>
    </lineage>
</organism>
<feature type="region of interest" description="Disordered" evidence="2">
    <location>
        <begin position="123"/>
        <end position="156"/>
    </location>
</feature>
<feature type="compositionally biased region" description="Polar residues" evidence="2">
    <location>
        <begin position="266"/>
        <end position="280"/>
    </location>
</feature>
<dbReference type="AlphaFoldDB" id="A0A9Q6PU00"/>
<name>A0A9Q6PU00_PISSA</name>
<keyword evidence="4" id="KW-1185">Reference proteome</keyword>
<feature type="region of interest" description="Disordered" evidence="2">
    <location>
        <begin position="1"/>
        <end position="48"/>
    </location>
</feature>